<feature type="transmembrane region" description="Helical" evidence="2">
    <location>
        <begin position="1007"/>
        <end position="1025"/>
    </location>
</feature>
<dbReference type="VEuPathDB" id="TriTrypDB:BSAL_53125"/>
<evidence type="ECO:0000256" key="2">
    <source>
        <dbReference type="SAM" id="Phobius"/>
    </source>
</evidence>
<feature type="compositionally biased region" description="Polar residues" evidence="1">
    <location>
        <begin position="264"/>
        <end position="294"/>
    </location>
</feature>
<proteinExistence type="predicted"/>
<accession>A0A0S4IQB0</accession>
<feature type="compositionally biased region" description="Low complexity" evidence="1">
    <location>
        <begin position="429"/>
        <end position="443"/>
    </location>
</feature>
<feature type="transmembrane region" description="Helical" evidence="2">
    <location>
        <begin position="697"/>
        <end position="718"/>
    </location>
</feature>
<dbReference type="Proteomes" id="UP000051952">
    <property type="component" value="Unassembled WGS sequence"/>
</dbReference>
<feature type="compositionally biased region" description="Polar residues" evidence="1">
    <location>
        <begin position="401"/>
        <end position="418"/>
    </location>
</feature>
<evidence type="ECO:0000313" key="3">
    <source>
        <dbReference type="EMBL" id="CUE71365.1"/>
    </source>
</evidence>
<feature type="transmembrane region" description="Helical" evidence="2">
    <location>
        <begin position="730"/>
        <end position="751"/>
    </location>
</feature>
<keyword evidence="4" id="KW-1185">Reference proteome</keyword>
<sequence>MGSNVVYVTGSASNMMLSITGTVTLATLSVFAVRNNKGYFPTTPPSNRQPFITIVNQVTLTSTKDGAGFLVGGNVWNASLNGAAVAKLIVATSGLTYTSTRLNSVKFGCNTVSGSVISDYTNGVSVPSSFYTALPVGASPVVACGACSVYLDCYSANTRSAYLAADGSCACICYQRPTSSSSALPCSPPVLAFTSSKSVAVTISKNSSTSSMTRDLTSSQTPTISTSTSTTFSNSLSYTVSSTSSASHTNTRTASRTASVSLSESMSLTYSASPSASISRDATASNTPTPQRSASESPTPSPTDDISITTSPTTTLTETKSLVNTSTPSTSTTFSGTTSDSPVGSTSRTWSRTPSLSSSISKEPLQTPSATLSFSSNRTITPGPSRTIQSNSSSASFTASMGTPSGTNSTAVTASHGRSLTKRHNHTASLSSSFPTSLSTSPTRDASSTMPTSTFTLSVTDTTSTTITKRSSTHSESQTRSYNPCSMPWATNVSAVITNITAPDGLRMLALAGVAGFSWAGAVPYEFMFASGVAFNLTLNRTFALKRTFTDATAIVWASSVQASPVSVRAVSSNVVQITLGSVTYNKFLAKQTTITIFGSSFVCAPKLKDMILSISVTPQPITISAATVQALTSVASSLSVATANPTAGVAAARVSMLRNLLECTVDLTDDNGNSFTGYYFGPRSGQYSRGAVVGNIIFFVAVGGIGAVIAACVALYGKIRHHKRWRDGFVLVMDILHYPSVLMIPLAVILQPTLTESVTLIVVQPAIGDWVIGVCGLVCMAMVVLPFTYVLLFDFRCVIALRTEEDKAKRNKKLQSSITWMVGEEKDEDATYLNHLPGLAEEGAASPTTKKPKQESKVRKFVRVVFEEEHHWVVADHSRTDHKWKRRFLFLFGDYKLRWYCLLDLWISILLGGIAGINLGVRNVCLFQLISIVLSYTMMFLSCVVFRPAFGRFATYYVLIVNAFGLVGGASTLVASWNSNATAINISSISALLISGVSMIKTFPDLFLLVLALPSIVMSVLHPFRDAGQMHSFLKGEELKANAEQAALMERARIANLKDEEMRDVSSRWSPRDLDANEGGEDMDSSAGRHRRFTLLLREGERAPHEDAAPAKPTHHPSNSTYVFHRRMILDLLDTPLFDCRAIVQEMVTNAMPLCAKDMRMIARSIVEDAMTGGPARLAASHAIHYSLIPRLMHTIDMRAIVMHIVKQAIVASERANIGAQGIDDLIGSVHQANVPVCRKYCRRL</sequence>
<feature type="region of interest" description="Disordered" evidence="1">
    <location>
        <begin position="209"/>
        <end position="455"/>
    </location>
</feature>
<keyword evidence="2 3" id="KW-0812">Transmembrane</keyword>
<feature type="compositionally biased region" description="Low complexity" evidence="1">
    <location>
        <begin position="390"/>
        <end position="400"/>
    </location>
</feature>
<feature type="compositionally biased region" description="Low complexity" evidence="1">
    <location>
        <begin position="217"/>
        <end position="263"/>
    </location>
</feature>
<gene>
    <name evidence="3" type="ORF">BSAL_53125</name>
</gene>
<dbReference type="AlphaFoldDB" id="A0A0S4IQB0"/>
<feature type="compositionally biased region" description="Basic and acidic residues" evidence="1">
    <location>
        <begin position="1067"/>
        <end position="1076"/>
    </location>
</feature>
<keyword evidence="2" id="KW-1133">Transmembrane helix</keyword>
<feature type="transmembrane region" description="Helical" evidence="2">
    <location>
        <begin position="954"/>
        <end position="976"/>
    </location>
</feature>
<feature type="compositionally biased region" description="Polar residues" evidence="1">
    <location>
        <begin position="342"/>
        <end position="389"/>
    </location>
</feature>
<feature type="transmembrane region" description="Helical" evidence="2">
    <location>
        <begin position="982"/>
        <end position="1000"/>
    </location>
</feature>
<reference evidence="4" key="1">
    <citation type="submission" date="2015-09" db="EMBL/GenBank/DDBJ databases">
        <authorList>
            <consortium name="Pathogen Informatics"/>
        </authorList>
    </citation>
    <scope>NUCLEOTIDE SEQUENCE [LARGE SCALE GENOMIC DNA]</scope>
    <source>
        <strain evidence="4">Lake Konstanz</strain>
    </source>
</reference>
<feature type="transmembrane region" description="Helical" evidence="2">
    <location>
        <begin position="898"/>
        <end position="921"/>
    </location>
</feature>
<feature type="transmembrane region" description="Helical" evidence="2">
    <location>
        <begin position="771"/>
        <end position="793"/>
    </location>
</feature>
<evidence type="ECO:0000313" key="4">
    <source>
        <dbReference type="Proteomes" id="UP000051952"/>
    </source>
</evidence>
<feature type="region of interest" description="Disordered" evidence="1">
    <location>
        <begin position="1067"/>
        <end position="1087"/>
    </location>
</feature>
<feature type="compositionally biased region" description="Low complexity" evidence="1">
    <location>
        <begin position="295"/>
        <end position="341"/>
    </location>
</feature>
<dbReference type="EMBL" id="CYKH01000107">
    <property type="protein sequence ID" value="CUE71365.1"/>
    <property type="molecule type" value="Genomic_DNA"/>
</dbReference>
<keyword evidence="2" id="KW-0472">Membrane</keyword>
<evidence type="ECO:0000256" key="1">
    <source>
        <dbReference type="SAM" id="MobiDB-lite"/>
    </source>
</evidence>
<protein>
    <submittedName>
        <fullName evidence="3">Transmembrane protein, putative</fullName>
    </submittedName>
</protein>
<organism evidence="3 4">
    <name type="scientific">Bodo saltans</name>
    <name type="common">Flagellated protozoan</name>
    <dbReference type="NCBI Taxonomy" id="75058"/>
    <lineage>
        <taxon>Eukaryota</taxon>
        <taxon>Discoba</taxon>
        <taxon>Euglenozoa</taxon>
        <taxon>Kinetoplastea</taxon>
        <taxon>Metakinetoplastina</taxon>
        <taxon>Eubodonida</taxon>
        <taxon>Bodonidae</taxon>
        <taxon>Bodo</taxon>
    </lineage>
</organism>
<name>A0A0S4IQB0_BODSA</name>
<feature type="transmembrane region" description="Helical" evidence="2">
    <location>
        <begin position="927"/>
        <end position="947"/>
    </location>
</feature>